<protein>
    <submittedName>
        <fullName evidence="1">Uncharacterized protein</fullName>
    </submittedName>
</protein>
<gene>
    <name evidence="1" type="ORF">RB636_39480</name>
</gene>
<organism evidence="1 2">
    <name type="scientific">Streptomyces chrestomyceticus</name>
    <dbReference type="NCBI Taxonomy" id="68185"/>
    <lineage>
        <taxon>Bacteria</taxon>
        <taxon>Bacillati</taxon>
        <taxon>Actinomycetota</taxon>
        <taxon>Actinomycetes</taxon>
        <taxon>Kitasatosporales</taxon>
        <taxon>Streptomycetaceae</taxon>
        <taxon>Streptomyces</taxon>
    </lineage>
</organism>
<comment type="caution">
    <text evidence="1">The sequence shown here is derived from an EMBL/GenBank/DDBJ whole genome shotgun (WGS) entry which is preliminary data.</text>
</comment>
<dbReference type="Proteomes" id="UP001348265">
    <property type="component" value="Unassembled WGS sequence"/>
</dbReference>
<dbReference type="EMBL" id="JAVFKM010000040">
    <property type="protein sequence ID" value="MEF3119246.1"/>
    <property type="molecule type" value="Genomic_DNA"/>
</dbReference>
<reference evidence="1 2" key="1">
    <citation type="submission" date="2023-08" db="EMBL/GenBank/DDBJ databases">
        <authorList>
            <person name="Sharma P."/>
            <person name="Verma V."/>
            <person name="Mohan M.K."/>
            <person name="Dubey A.K."/>
        </authorList>
    </citation>
    <scope>NUCLEOTIDE SEQUENCE [LARGE SCALE GENOMIC DNA]</scope>
    <source>
        <strain evidence="1 2">ADP4</strain>
    </source>
</reference>
<dbReference type="RefSeq" id="WP_331790062.1">
    <property type="nucleotide sequence ID" value="NZ_JAVFKM010000040.1"/>
</dbReference>
<proteinExistence type="predicted"/>
<accession>A0ABU7X653</accession>
<sequence>MRKKTGEGYVDDYWICARPWCRRIRKYLDAEPFGGGTVRMPVFD</sequence>
<name>A0ABU7X653_9ACTN</name>
<evidence type="ECO:0000313" key="2">
    <source>
        <dbReference type="Proteomes" id="UP001348265"/>
    </source>
</evidence>
<keyword evidence="2" id="KW-1185">Reference proteome</keyword>
<evidence type="ECO:0000313" key="1">
    <source>
        <dbReference type="EMBL" id="MEF3119246.1"/>
    </source>
</evidence>